<gene>
    <name evidence="11" type="ORF">CLV82_2913</name>
</gene>
<evidence type="ECO:0000256" key="4">
    <source>
        <dbReference type="ARBA" id="ARBA00022496"/>
    </source>
</evidence>
<dbReference type="GO" id="GO:0016887">
    <property type="term" value="F:ATP hydrolysis activity"/>
    <property type="evidence" value="ECO:0007669"/>
    <property type="project" value="InterPro"/>
</dbReference>
<protein>
    <submittedName>
        <fullName evidence="11">Iron complex transport system ATP-binding protein</fullName>
    </submittedName>
</protein>
<evidence type="ECO:0000256" key="8">
    <source>
        <dbReference type="ARBA" id="ARBA00023065"/>
    </source>
</evidence>
<dbReference type="Pfam" id="PF00005">
    <property type="entry name" value="ABC_tran"/>
    <property type="match status" value="1"/>
</dbReference>
<dbReference type="SMART" id="SM00382">
    <property type="entry name" value="AAA"/>
    <property type="match status" value="1"/>
</dbReference>
<dbReference type="CDD" id="cd03214">
    <property type="entry name" value="ABC_Iron-Siderophores_B12_Hemin"/>
    <property type="match status" value="1"/>
</dbReference>
<dbReference type="Proteomes" id="UP000295468">
    <property type="component" value="Unassembled WGS sequence"/>
</dbReference>
<keyword evidence="3" id="KW-1003">Cell membrane</keyword>
<evidence type="ECO:0000256" key="5">
    <source>
        <dbReference type="ARBA" id="ARBA00022741"/>
    </source>
</evidence>
<evidence type="ECO:0000259" key="10">
    <source>
        <dbReference type="PROSITE" id="PS50893"/>
    </source>
</evidence>
<comment type="caution">
    <text evidence="11">The sequence shown here is derived from an EMBL/GenBank/DDBJ whole genome shotgun (WGS) entry which is preliminary data.</text>
</comment>
<keyword evidence="6 11" id="KW-0067">ATP-binding</keyword>
<dbReference type="PANTHER" id="PTHR42771:SF2">
    <property type="entry name" value="IRON(3+)-HYDROXAMATE IMPORT ATP-BINDING PROTEIN FHUC"/>
    <property type="match status" value="1"/>
</dbReference>
<sequence>MSRTMNTEQKEFALEAAQLAVGYPAKQGARIVADKISFGLQAGDFAAIVGVNGIGKSTLLRTLGQVQSPLSGQVSLIGRNLDSFKNRELAETVSLVLTEPLATKNLAVWELVQLGRQPYTNWIGKLEAADKEKIAEALAMVGLQNSHSKKCYELSDGQMQKVLIARALAQDTPLMLLDEPTTHLDLYHKVQILKLLQRISHEMKKTILFTTHEIGLAIQLCDRMLILDNQENPFGAPCELIEQKRFESLFPGDIISFDSQTGNFKIVS</sequence>
<dbReference type="RefSeq" id="WP_317128296.1">
    <property type="nucleotide sequence ID" value="NZ_SNYI01000003.1"/>
</dbReference>
<evidence type="ECO:0000256" key="3">
    <source>
        <dbReference type="ARBA" id="ARBA00022475"/>
    </source>
</evidence>
<keyword evidence="4" id="KW-0410">Iron transport</keyword>
<dbReference type="EMBL" id="SNYI01000003">
    <property type="protein sequence ID" value="TDQ29455.1"/>
    <property type="molecule type" value="Genomic_DNA"/>
</dbReference>
<evidence type="ECO:0000256" key="9">
    <source>
        <dbReference type="ARBA" id="ARBA00023136"/>
    </source>
</evidence>
<dbReference type="PANTHER" id="PTHR42771">
    <property type="entry name" value="IRON(3+)-HYDROXAMATE IMPORT ATP-BINDING PROTEIN FHUC"/>
    <property type="match status" value="1"/>
</dbReference>
<dbReference type="GO" id="GO:0005524">
    <property type="term" value="F:ATP binding"/>
    <property type="evidence" value="ECO:0007669"/>
    <property type="project" value="UniProtKB-KW"/>
</dbReference>
<organism evidence="11 12">
    <name type="scientific">Zeaxanthinibacter enoshimensis</name>
    <dbReference type="NCBI Taxonomy" id="392009"/>
    <lineage>
        <taxon>Bacteria</taxon>
        <taxon>Pseudomonadati</taxon>
        <taxon>Bacteroidota</taxon>
        <taxon>Flavobacteriia</taxon>
        <taxon>Flavobacteriales</taxon>
        <taxon>Flavobacteriaceae</taxon>
        <taxon>Zeaxanthinibacter</taxon>
    </lineage>
</organism>
<keyword evidence="12" id="KW-1185">Reference proteome</keyword>
<dbReference type="SUPFAM" id="SSF52540">
    <property type="entry name" value="P-loop containing nucleoside triphosphate hydrolases"/>
    <property type="match status" value="1"/>
</dbReference>
<dbReference type="GO" id="GO:0006826">
    <property type="term" value="P:iron ion transport"/>
    <property type="evidence" value="ECO:0007669"/>
    <property type="project" value="UniProtKB-KW"/>
</dbReference>
<keyword evidence="8" id="KW-0406">Ion transport</keyword>
<keyword evidence="9" id="KW-0472">Membrane</keyword>
<evidence type="ECO:0000256" key="6">
    <source>
        <dbReference type="ARBA" id="ARBA00022840"/>
    </source>
</evidence>
<evidence type="ECO:0000313" key="12">
    <source>
        <dbReference type="Proteomes" id="UP000295468"/>
    </source>
</evidence>
<evidence type="ECO:0000256" key="2">
    <source>
        <dbReference type="ARBA" id="ARBA00022448"/>
    </source>
</evidence>
<evidence type="ECO:0000256" key="1">
    <source>
        <dbReference type="ARBA" id="ARBA00004202"/>
    </source>
</evidence>
<dbReference type="PROSITE" id="PS50893">
    <property type="entry name" value="ABC_TRANSPORTER_2"/>
    <property type="match status" value="1"/>
</dbReference>
<keyword evidence="7" id="KW-0408">Iron</keyword>
<name>A0A4R6TGF9_9FLAO</name>
<evidence type="ECO:0000256" key="7">
    <source>
        <dbReference type="ARBA" id="ARBA00023004"/>
    </source>
</evidence>
<feature type="domain" description="ABC transporter" evidence="10">
    <location>
        <begin position="14"/>
        <end position="254"/>
    </location>
</feature>
<dbReference type="InterPro" id="IPR027417">
    <property type="entry name" value="P-loop_NTPase"/>
</dbReference>
<evidence type="ECO:0000313" key="11">
    <source>
        <dbReference type="EMBL" id="TDQ29455.1"/>
    </source>
</evidence>
<dbReference type="AlphaFoldDB" id="A0A4R6TGF9"/>
<dbReference type="InterPro" id="IPR003439">
    <property type="entry name" value="ABC_transporter-like_ATP-bd"/>
</dbReference>
<keyword evidence="5" id="KW-0547">Nucleotide-binding</keyword>
<dbReference type="FunFam" id="3.40.50.300:FF:000134">
    <property type="entry name" value="Iron-enterobactin ABC transporter ATP-binding protein"/>
    <property type="match status" value="1"/>
</dbReference>
<dbReference type="InterPro" id="IPR003593">
    <property type="entry name" value="AAA+_ATPase"/>
</dbReference>
<reference evidence="11 12" key="1">
    <citation type="submission" date="2019-03" db="EMBL/GenBank/DDBJ databases">
        <title>Genomic Encyclopedia of Archaeal and Bacterial Type Strains, Phase II (KMG-II): from individual species to whole genera.</title>
        <authorList>
            <person name="Goeker M."/>
        </authorList>
    </citation>
    <scope>NUCLEOTIDE SEQUENCE [LARGE SCALE GENOMIC DNA]</scope>
    <source>
        <strain evidence="11 12">DSM 18435</strain>
    </source>
</reference>
<proteinExistence type="predicted"/>
<dbReference type="InterPro" id="IPR051535">
    <property type="entry name" value="Siderophore_ABC-ATPase"/>
</dbReference>
<keyword evidence="2" id="KW-0813">Transport</keyword>
<dbReference type="GO" id="GO:0005886">
    <property type="term" value="C:plasma membrane"/>
    <property type="evidence" value="ECO:0007669"/>
    <property type="project" value="UniProtKB-SubCell"/>
</dbReference>
<dbReference type="Gene3D" id="3.40.50.300">
    <property type="entry name" value="P-loop containing nucleotide triphosphate hydrolases"/>
    <property type="match status" value="1"/>
</dbReference>
<comment type="subcellular location">
    <subcellularLocation>
        <location evidence="1">Cell membrane</location>
        <topology evidence="1">Peripheral membrane protein</topology>
    </subcellularLocation>
</comment>
<accession>A0A4R6TGF9</accession>